<accession>A0AAN4PBX1</accession>
<comment type="caution">
    <text evidence="2">The sequence shown here is derived from an EMBL/GenBank/DDBJ whole genome shotgun (WGS) entry which is preliminary data.</text>
</comment>
<protein>
    <submittedName>
        <fullName evidence="2">Uncharacterized protein</fullName>
    </submittedName>
</protein>
<dbReference type="Proteomes" id="UP000649114">
    <property type="component" value="Unassembled WGS sequence"/>
</dbReference>
<dbReference type="EMBL" id="JAAAPU010000020">
    <property type="protein sequence ID" value="KAF4207285.1"/>
    <property type="molecule type" value="Genomic_DNA"/>
</dbReference>
<organism evidence="2 4">
    <name type="scientific">Aspergillus lentulus</name>
    <dbReference type="NCBI Taxonomy" id="293939"/>
    <lineage>
        <taxon>Eukaryota</taxon>
        <taxon>Fungi</taxon>
        <taxon>Dikarya</taxon>
        <taxon>Ascomycota</taxon>
        <taxon>Pezizomycotina</taxon>
        <taxon>Eurotiomycetes</taxon>
        <taxon>Eurotiomycetidae</taxon>
        <taxon>Eurotiales</taxon>
        <taxon>Aspergillaceae</taxon>
        <taxon>Aspergillus</taxon>
        <taxon>Aspergillus subgen. Fumigati</taxon>
    </lineage>
</organism>
<dbReference type="EMBL" id="BCLY01000001">
    <property type="protein sequence ID" value="GAQ03790.1"/>
    <property type="molecule type" value="Genomic_DNA"/>
</dbReference>
<proteinExistence type="predicted"/>
<evidence type="ECO:0000313" key="4">
    <source>
        <dbReference type="Proteomes" id="UP000051487"/>
    </source>
</evidence>
<name>A0AAN4PBX1_ASPLE</name>
<sequence>MDGSVRKGSLRSYSASQEHHRNSKSQAMPDPDHIPMLKFRTLAFDTTLVESQQQARADVKPAQEQFEYINWHSGSVIVTSCGPPQLC</sequence>
<reference evidence="2 4" key="1">
    <citation type="submission" date="2015-11" db="EMBL/GenBank/DDBJ databases">
        <title>Aspergillus lentulus strain IFM 54703T.</title>
        <authorList>
            <person name="Kusuya Y."/>
            <person name="Sakai K."/>
            <person name="Kamei K."/>
            <person name="Takahashi H."/>
            <person name="Yaguchi T."/>
        </authorList>
    </citation>
    <scope>NUCLEOTIDE SEQUENCE [LARGE SCALE GENOMIC DNA]</scope>
    <source>
        <strain evidence="2 4">IFM 54703</strain>
    </source>
</reference>
<gene>
    <name evidence="2" type="ORF">ALT_1111</name>
    <name evidence="3" type="ORF">CNMCM8927_003559</name>
</gene>
<evidence type="ECO:0000313" key="2">
    <source>
        <dbReference type="EMBL" id="GAQ03790.1"/>
    </source>
</evidence>
<evidence type="ECO:0000256" key="1">
    <source>
        <dbReference type="SAM" id="MobiDB-lite"/>
    </source>
</evidence>
<dbReference type="AlphaFoldDB" id="A0AAN4PBX1"/>
<evidence type="ECO:0000313" key="3">
    <source>
        <dbReference type="EMBL" id="KAF4207285.1"/>
    </source>
</evidence>
<feature type="region of interest" description="Disordered" evidence="1">
    <location>
        <begin position="1"/>
        <end position="32"/>
    </location>
</feature>
<dbReference type="Proteomes" id="UP000051487">
    <property type="component" value="Unassembled WGS sequence"/>
</dbReference>
<reference evidence="3" key="3">
    <citation type="submission" date="2020-04" db="EMBL/GenBank/DDBJ databases">
        <authorList>
            <person name="Santos R.A.C."/>
            <person name="Steenwyk J.L."/>
            <person name="Rivero-Menendez O."/>
            <person name="Mead M.E."/>
            <person name="Silva L.P."/>
            <person name="Bastos R.W."/>
            <person name="Alastruey-Izquierdo A."/>
            <person name="Goldman G.H."/>
            <person name="Rokas A."/>
        </authorList>
    </citation>
    <scope>NUCLEOTIDE SEQUENCE</scope>
    <source>
        <strain evidence="3">CNM-CM8927</strain>
    </source>
</reference>
<reference evidence="3" key="2">
    <citation type="journal article" date="2020" name="bioRxiv">
        <title>Genomic and phenotypic heterogeneity of clinical isolates of the human pathogens Aspergillus fumigatus, Aspergillus lentulus and Aspergillus fumigatiaffinis.</title>
        <authorList>
            <person name="dos Santos R.A.C."/>
            <person name="Steenwyk J.L."/>
            <person name="Rivero-Menendez O."/>
            <person name="Mead M.E."/>
            <person name="Silva L.P."/>
            <person name="Bastos R.W."/>
            <person name="Alastruey-Izquierdo A."/>
            <person name="Goldman G.H."/>
            <person name="Rokas A."/>
        </authorList>
    </citation>
    <scope>NUCLEOTIDE SEQUENCE</scope>
    <source>
        <strain evidence="3">CNM-CM8927</strain>
    </source>
</reference>